<protein>
    <submittedName>
        <fullName evidence="1">Uncharacterized protein</fullName>
    </submittedName>
</protein>
<sequence>MDIQKSNNLLKLKFWFVFSKISFDYLPFSLANNFQEKYQQKITIIEPIESFIAIAATWKSFLLFAAAKHVQAIDSSRAYILFHESESTT</sequence>
<gene>
    <name evidence="1" type="ORF">EJD97_009838</name>
</gene>
<comment type="caution">
    <text evidence="1">The sequence shown here is derived from an EMBL/GenBank/DDBJ whole genome shotgun (WGS) entry which is preliminary data.</text>
</comment>
<dbReference type="EMBL" id="RXGB01000254">
    <property type="protein sequence ID" value="TMX04324.1"/>
    <property type="molecule type" value="Genomic_DNA"/>
</dbReference>
<organism evidence="1">
    <name type="scientific">Solanum chilense</name>
    <name type="common">Tomato</name>
    <name type="synonym">Lycopersicon chilense</name>
    <dbReference type="NCBI Taxonomy" id="4083"/>
    <lineage>
        <taxon>Eukaryota</taxon>
        <taxon>Viridiplantae</taxon>
        <taxon>Streptophyta</taxon>
        <taxon>Embryophyta</taxon>
        <taxon>Tracheophyta</taxon>
        <taxon>Spermatophyta</taxon>
        <taxon>Magnoliopsida</taxon>
        <taxon>eudicotyledons</taxon>
        <taxon>Gunneridae</taxon>
        <taxon>Pentapetalae</taxon>
        <taxon>asterids</taxon>
        <taxon>lamiids</taxon>
        <taxon>Solanales</taxon>
        <taxon>Solanaceae</taxon>
        <taxon>Solanoideae</taxon>
        <taxon>Solaneae</taxon>
        <taxon>Solanum</taxon>
        <taxon>Solanum subgen. Lycopersicon</taxon>
    </lineage>
</organism>
<accession>A0A6N2CGJ5</accession>
<name>A0A6N2CGJ5_SOLCI</name>
<dbReference type="AlphaFoldDB" id="A0A6N2CGJ5"/>
<reference evidence="1" key="1">
    <citation type="submission" date="2019-05" db="EMBL/GenBank/DDBJ databases">
        <title>The de novo reference genome and transcriptome assemblies of the wild tomato species Solanum chilense.</title>
        <authorList>
            <person name="Stam R."/>
            <person name="Nosenko T."/>
            <person name="Hoerger A.C."/>
            <person name="Stephan W."/>
            <person name="Seidel M.A."/>
            <person name="Kuhn J.M.M."/>
            <person name="Haberer G."/>
            <person name="Tellier A."/>
        </authorList>
    </citation>
    <scope>NUCLEOTIDE SEQUENCE</scope>
    <source>
        <tissue evidence="1">Mature leaves</tissue>
    </source>
</reference>
<evidence type="ECO:0000313" key="1">
    <source>
        <dbReference type="EMBL" id="TMX04324.1"/>
    </source>
</evidence>
<proteinExistence type="predicted"/>